<keyword evidence="1" id="KW-0805">Transcription regulation</keyword>
<evidence type="ECO:0000259" key="4">
    <source>
        <dbReference type="PROSITE" id="PS50943"/>
    </source>
</evidence>
<dbReference type="PANTHER" id="PTHR46797">
    <property type="entry name" value="HTH-TYPE TRANSCRIPTIONAL REGULATOR"/>
    <property type="match status" value="1"/>
</dbReference>
<evidence type="ECO:0000256" key="1">
    <source>
        <dbReference type="ARBA" id="ARBA00023015"/>
    </source>
</evidence>
<dbReference type="GO" id="GO:0005829">
    <property type="term" value="C:cytosol"/>
    <property type="evidence" value="ECO:0007669"/>
    <property type="project" value="TreeGrafter"/>
</dbReference>
<dbReference type="STRING" id="1805209.AUJ73_04930"/>
<dbReference type="InterPro" id="IPR050807">
    <property type="entry name" value="TransReg_Diox_bact_type"/>
</dbReference>
<sequence>MSATHKKFGLRIKELRYKLNMSQEDLAFKVGVDRSYMGFLERGQKNATLKNITKIADALHVSLSDLFQSV</sequence>
<dbReference type="Proteomes" id="UP000183120">
    <property type="component" value="Unassembled WGS sequence"/>
</dbReference>
<dbReference type="Gene3D" id="1.10.260.40">
    <property type="entry name" value="lambda repressor-like DNA-binding domains"/>
    <property type="match status" value="1"/>
</dbReference>
<dbReference type="AlphaFoldDB" id="A0A1J4TRU9"/>
<protein>
    <submittedName>
        <fullName evidence="5">Transcriptional regulator</fullName>
    </submittedName>
</protein>
<dbReference type="SUPFAM" id="SSF47413">
    <property type="entry name" value="lambda repressor-like DNA-binding domains"/>
    <property type="match status" value="1"/>
</dbReference>
<dbReference type="SMART" id="SM00530">
    <property type="entry name" value="HTH_XRE"/>
    <property type="match status" value="1"/>
</dbReference>
<keyword evidence="3" id="KW-0804">Transcription</keyword>
<evidence type="ECO:0000313" key="5">
    <source>
        <dbReference type="EMBL" id="OIO12847.1"/>
    </source>
</evidence>
<proteinExistence type="predicted"/>
<dbReference type="EMBL" id="MNUY01000077">
    <property type="protein sequence ID" value="OIO12847.1"/>
    <property type="molecule type" value="Genomic_DNA"/>
</dbReference>
<evidence type="ECO:0000256" key="2">
    <source>
        <dbReference type="ARBA" id="ARBA00023125"/>
    </source>
</evidence>
<dbReference type="Pfam" id="PF01381">
    <property type="entry name" value="HTH_3"/>
    <property type="match status" value="1"/>
</dbReference>
<reference evidence="5 6" key="1">
    <citation type="journal article" date="2016" name="Environ. Microbiol.">
        <title>Genomic resolution of a cold subsurface aquifer community provides metabolic insights for novel microbes adapted to high CO concentrations.</title>
        <authorList>
            <person name="Probst A.J."/>
            <person name="Castelle C.J."/>
            <person name="Singh A."/>
            <person name="Brown C.T."/>
            <person name="Anantharaman K."/>
            <person name="Sharon I."/>
            <person name="Hug L.A."/>
            <person name="Burstein D."/>
            <person name="Emerson J.B."/>
            <person name="Thomas B.C."/>
            <person name="Banfield J.F."/>
        </authorList>
    </citation>
    <scope>NUCLEOTIDE SEQUENCE [LARGE SCALE GENOMIC DNA]</scope>
    <source>
        <strain evidence="5">CG1_02_37_22</strain>
    </source>
</reference>
<dbReference type="CDD" id="cd00093">
    <property type="entry name" value="HTH_XRE"/>
    <property type="match status" value="1"/>
</dbReference>
<dbReference type="PROSITE" id="PS50943">
    <property type="entry name" value="HTH_CROC1"/>
    <property type="match status" value="1"/>
</dbReference>
<organism evidence="5 6">
    <name type="scientific">Candidatus Gottesmanbacteria bacterium CG1_02_37_22</name>
    <dbReference type="NCBI Taxonomy" id="1805209"/>
    <lineage>
        <taxon>Bacteria</taxon>
        <taxon>Candidatus Gottesmaniibacteriota</taxon>
    </lineage>
</organism>
<dbReference type="GO" id="GO:0003677">
    <property type="term" value="F:DNA binding"/>
    <property type="evidence" value="ECO:0007669"/>
    <property type="project" value="UniProtKB-KW"/>
</dbReference>
<keyword evidence="2" id="KW-0238">DNA-binding</keyword>
<evidence type="ECO:0000256" key="3">
    <source>
        <dbReference type="ARBA" id="ARBA00023163"/>
    </source>
</evidence>
<name>A0A1J4TRU9_9BACT</name>
<evidence type="ECO:0000313" key="6">
    <source>
        <dbReference type="Proteomes" id="UP000183120"/>
    </source>
</evidence>
<dbReference type="PANTHER" id="PTHR46797:SF23">
    <property type="entry name" value="HTH-TYPE TRANSCRIPTIONAL REGULATOR SUTR"/>
    <property type="match status" value="1"/>
</dbReference>
<comment type="caution">
    <text evidence="5">The sequence shown here is derived from an EMBL/GenBank/DDBJ whole genome shotgun (WGS) entry which is preliminary data.</text>
</comment>
<dbReference type="InterPro" id="IPR001387">
    <property type="entry name" value="Cro/C1-type_HTH"/>
</dbReference>
<gene>
    <name evidence="5" type="ORF">AUJ73_04930</name>
</gene>
<feature type="domain" description="HTH cro/C1-type" evidence="4">
    <location>
        <begin position="12"/>
        <end position="66"/>
    </location>
</feature>
<dbReference type="InterPro" id="IPR010982">
    <property type="entry name" value="Lambda_DNA-bd_dom_sf"/>
</dbReference>
<accession>A0A1J4TRU9</accession>
<dbReference type="GO" id="GO:0003700">
    <property type="term" value="F:DNA-binding transcription factor activity"/>
    <property type="evidence" value="ECO:0007669"/>
    <property type="project" value="TreeGrafter"/>
</dbReference>